<dbReference type="GO" id="GO:0004519">
    <property type="term" value="F:endonuclease activity"/>
    <property type="evidence" value="ECO:0007669"/>
    <property type="project" value="UniProtKB-KW"/>
</dbReference>
<reference evidence="11" key="2">
    <citation type="submission" date="2015-11" db="EMBL/GenBank/DDBJ databases">
        <authorList>
            <person name="Zhang Y."/>
            <person name="Guo Z."/>
        </authorList>
    </citation>
    <scope>NUCLEOTIDE SEQUENCE</scope>
</reference>
<dbReference type="Pfam" id="PF17919">
    <property type="entry name" value="RT_RNaseH_2"/>
    <property type="match status" value="1"/>
</dbReference>
<dbReference type="AlphaFoldDB" id="A0A0S4MHZ7"/>
<dbReference type="CDD" id="cd09274">
    <property type="entry name" value="RNase_HI_RT_Ty3"/>
    <property type="match status" value="1"/>
</dbReference>
<evidence type="ECO:0000256" key="1">
    <source>
        <dbReference type="ARBA" id="ARBA00022670"/>
    </source>
</evidence>
<evidence type="ECO:0000256" key="6">
    <source>
        <dbReference type="ARBA" id="ARBA00022801"/>
    </source>
</evidence>
<dbReference type="InterPro" id="IPR043502">
    <property type="entry name" value="DNA/RNA_pol_sf"/>
</dbReference>
<dbReference type="Pfam" id="PF17921">
    <property type="entry name" value="Integrase_H2C2"/>
    <property type="match status" value="1"/>
</dbReference>
<dbReference type="Proteomes" id="UP000017246">
    <property type="component" value="Unassembled WGS sequence"/>
</dbReference>
<dbReference type="GO" id="GO:0006508">
    <property type="term" value="P:proteolysis"/>
    <property type="evidence" value="ECO:0007669"/>
    <property type="project" value="UniProtKB-KW"/>
</dbReference>
<dbReference type="FunFam" id="3.10.20.370:FF:000001">
    <property type="entry name" value="Retrovirus-related Pol polyprotein from transposon 17.6-like protein"/>
    <property type="match status" value="1"/>
</dbReference>
<evidence type="ECO:0000256" key="2">
    <source>
        <dbReference type="ARBA" id="ARBA00022679"/>
    </source>
</evidence>
<dbReference type="GO" id="GO:0003676">
    <property type="term" value="F:nucleic acid binding"/>
    <property type="evidence" value="ECO:0007669"/>
    <property type="project" value="InterPro"/>
</dbReference>
<dbReference type="OMA" id="PVENSEW"/>
<dbReference type="InterPro" id="IPR012337">
    <property type="entry name" value="RNaseH-like_sf"/>
</dbReference>
<dbReference type="FunFam" id="1.10.340.70:FF:000001">
    <property type="entry name" value="Retrovirus-related Pol polyprotein from transposon gypsy-like Protein"/>
    <property type="match status" value="1"/>
</dbReference>
<dbReference type="STRING" id="6211.A0A0S4MHZ7"/>
<keyword evidence="12" id="KW-1185">Reference proteome</keyword>
<evidence type="ECO:0000259" key="9">
    <source>
        <dbReference type="PROSITE" id="PS50878"/>
    </source>
</evidence>
<evidence type="ECO:0000313" key="11">
    <source>
        <dbReference type="EMBL" id="CUT98443.1"/>
    </source>
</evidence>
<dbReference type="Gene3D" id="1.10.340.70">
    <property type="match status" value="1"/>
</dbReference>
<dbReference type="PROSITE" id="PS50994">
    <property type="entry name" value="INTEGRASE"/>
    <property type="match status" value="1"/>
</dbReference>
<keyword evidence="5" id="KW-0255">Endonuclease</keyword>
<reference evidence="11" key="1">
    <citation type="journal article" date="2013" name="Nature">
        <title>The genomes of four tapeworm species reveal adaptations to parasitism.</title>
        <authorList>
            <person name="Tsai I.J."/>
            <person name="Zarowiecki M."/>
            <person name="Holroyd N."/>
            <person name="Garciarrubio A."/>
            <person name="Sanchez-Flores A."/>
            <person name="Brooks K.L."/>
            <person name="Tracey A."/>
            <person name="Bobes R.J."/>
            <person name="Fragoso G."/>
            <person name="Sciutto E."/>
            <person name="Aslett M."/>
            <person name="Beasley H."/>
            <person name="Bennett H.M."/>
            <person name="Cai J."/>
            <person name="Camicia F."/>
            <person name="Clark R."/>
            <person name="Cucher M."/>
            <person name="De Silva N."/>
            <person name="Day T.A."/>
            <person name="Deplazes P."/>
            <person name="Estrada K."/>
            <person name="Fernandez C."/>
            <person name="Holland P.W."/>
            <person name="Hou J."/>
            <person name="Hu S."/>
            <person name="Huckvale T."/>
            <person name="Hung S.S."/>
            <person name="Kamenetzky L."/>
            <person name="Keane J.A."/>
            <person name="Kiss F."/>
            <person name="Koziol U."/>
            <person name="Lambert O."/>
            <person name="Liu K."/>
            <person name="Luo X."/>
            <person name="Luo Y."/>
            <person name="Macchiaroli N."/>
            <person name="Nichol S."/>
            <person name="Paps J."/>
            <person name="Parkinson J."/>
            <person name="Pouchkina-Stantcheva N."/>
            <person name="Riddiford N."/>
            <person name="Rosenzvit M."/>
            <person name="Salinas G."/>
            <person name="Wasmuth J.D."/>
            <person name="Zamanian M."/>
            <person name="Zheng Y."/>
            <person name="Cai X."/>
            <person name="Soberon X."/>
            <person name="Olson P.D."/>
            <person name="Laclette J.P."/>
            <person name="Brehm K."/>
            <person name="Berriman M."/>
            <person name="Garciarrubio A."/>
            <person name="Bobes R.J."/>
            <person name="Fragoso G."/>
            <person name="Sanchez-Flores A."/>
            <person name="Estrada K."/>
            <person name="Cevallos M.A."/>
            <person name="Morett E."/>
            <person name="Gonzalez V."/>
            <person name="Portillo T."/>
            <person name="Ochoa-Leyva A."/>
            <person name="Jose M.V."/>
            <person name="Sciutto E."/>
            <person name="Landa A."/>
            <person name="Jimenez L."/>
            <person name="Valdes V."/>
            <person name="Carrero J.C."/>
            <person name="Larralde C."/>
            <person name="Morales-Montor J."/>
            <person name="Limon-Lason J."/>
            <person name="Soberon X."/>
            <person name="Laclette J.P."/>
        </authorList>
    </citation>
    <scope>NUCLEOTIDE SEQUENCE [LARGE SCALE GENOMIC DNA]</scope>
</reference>
<evidence type="ECO:0000256" key="5">
    <source>
        <dbReference type="ARBA" id="ARBA00022759"/>
    </source>
</evidence>
<dbReference type="InterPro" id="IPR041588">
    <property type="entry name" value="Integrase_H2C2"/>
</dbReference>
<dbReference type="InterPro" id="IPR041577">
    <property type="entry name" value="RT_RNaseH_2"/>
</dbReference>
<evidence type="ECO:0000256" key="3">
    <source>
        <dbReference type="ARBA" id="ARBA00022695"/>
    </source>
</evidence>
<dbReference type="FunFam" id="3.30.70.270:FF:000020">
    <property type="entry name" value="Transposon Tf2-6 polyprotein-like Protein"/>
    <property type="match status" value="1"/>
</dbReference>
<evidence type="ECO:0000313" key="12">
    <source>
        <dbReference type="Proteomes" id="UP000017246"/>
    </source>
</evidence>
<protein>
    <submittedName>
        <fullName evidence="11">RNA directed DNA polymerase (Reverse transcriptase)</fullName>
    </submittedName>
</protein>
<dbReference type="Pfam" id="PF00078">
    <property type="entry name" value="RVT_1"/>
    <property type="match status" value="1"/>
</dbReference>
<proteinExistence type="predicted"/>
<evidence type="ECO:0000256" key="7">
    <source>
        <dbReference type="ARBA" id="ARBA00022918"/>
    </source>
</evidence>
<dbReference type="GO" id="GO:0003964">
    <property type="term" value="F:RNA-directed DNA polymerase activity"/>
    <property type="evidence" value="ECO:0007669"/>
    <property type="project" value="UniProtKB-KW"/>
</dbReference>
<dbReference type="GO" id="GO:0008233">
    <property type="term" value="F:peptidase activity"/>
    <property type="evidence" value="ECO:0007669"/>
    <property type="project" value="UniProtKB-KW"/>
</dbReference>
<dbReference type="CDD" id="cd01647">
    <property type="entry name" value="RT_LTR"/>
    <property type="match status" value="1"/>
</dbReference>
<dbReference type="InterPro" id="IPR043128">
    <property type="entry name" value="Rev_trsase/Diguanyl_cyclase"/>
</dbReference>
<accession>A0A0S4MHZ7</accession>
<feature type="domain" description="Integrase catalytic" evidence="10">
    <location>
        <begin position="555"/>
        <end position="719"/>
    </location>
</feature>
<keyword evidence="2" id="KW-0808">Transferase</keyword>
<feature type="domain" description="Reverse transcriptase" evidence="9">
    <location>
        <begin position="2"/>
        <end position="181"/>
    </location>
</feature>
<dbReference type="InterPro" id="IPR000477">
    <property type="entry name" value="RT_dom"/>
</dbReference>
<evidence type="ECO:0000256" key="8">
    <source>
        <dbReference type="ARBA" id="ARBA00023268"/>
    </source>
</evidence>
<dbReference type="FunFam" id="3.10.10.10:FF:000007">
    <property type="entry name" value="Retrovirus-related Pol polyprotein from transposon 17.6-like Protein"/>
    <property type="match status" value="1"/>
</dbReference>
<evidence type="ECO:0000259" key="10">
    <source>
        <dbReference type="PROSITE" id="PS50994"/>
    </source>
</evidence>
<dbReference type="PROSITE" id="PS50878">
    <property type="entry name" value="RT_POL"/>
    <property type="match status" value="1"/>
</dbReference>
<name>A0A0S4MHZ7_ECHMU</name>
<keyword evidence="3" id="KW-0548">Nucleotidyltransferase</keyword>
<dbReference type="PANTHER" id="PTHR37984">
    <property type="entry name" value="PROTEIN CBG26694"/>
    <property type="match status" value="1"/>
</dbReference>
<dbReference type="FunFam" id="3.30.420.10:FF:000032">
    <property type="entry name" value="Retrovirus-related Pol polyprotein from transposon 297-like Protein"/>
    <property type="match status" value="1"/>
</dbReference>
<keyword evidence="6" id="KW-0378">Hydrolase</keyword>
<dbReference type="EMBL" id="LN901884">
    <property type="protein sequence ID" value="CUT98443.1"/>
    <property type="molecule type" value="Genomic_DNA"/>
</dbReference>
<dbReference type="InterPro" id="IPR001584">
    <property type="entry name" value="Integrase_cat-core"/>
</dbReference>
<dbReference type="Gene3D" id="3.30.70.270">
    <property type="match status" value="2"/>
</dbReference>
<organism evidence="11 12">
    <name type="scientific">Echinococcus multilocularis</name>
    <name type="common">Fox tapeworm</name>
    <dbReference type="NCBI Taxonomy" id="6211"/>
    <lineage>
        <taxon>Eukaryota</taxon>
        <taxon>Metazoa</taxon>
        <taxon>Spiralia</taxon>
        <taxon>Lophotrochozoa</taxon>
        <taxon>Platyhelminthes</taxon>
        <taxon>Cestoda</taxon>
        <taxon>Eucestoda</taxon>
        <taxon>Cyclophyllidea</taxon>
        <taxon>Taeniidae</taxon>
        <taxon>Echinococcus</taxon>
    </lineage>
</organism>
<dbReference type="PANTHER" id="PTHR37984:SF5">
    <property type="entry name" value="PROTEIN NYNRIN-LIKE"/>
    <property type="match status" value="1"/>
</dbReference>
<keyword evidence="4" id="KW-0540">Nuclease</keyword>
<keyword evidence="1" id="KW-0645">Protease</keyword>
<dbReference type="Gene3D" id="3.10.20.370">
    <property type="match status" value="1"/>
</dbReference>
<dbReference type="Pfam" id="PF00665">
    <property type="entry name" value="rve"/>
    <property type="match status" value="1"/>
</dbReference>
<dbReference type="GO" id="GO:0015074">
    <property type="term" value="P:DNA integration"/>
    <property type="evidence" value="ECO:0007669"/>
    <property type="project" value="InterPro"/>
</dbReference>
<dbReference type="OrthoDB" id="6273764at2759"/>
<dbReference type="Gene3D" id="3.10.10.10">
    <property type="entry name" value="HIV Type 1 Reverse Transcriptase, subunit A, domain 1"/>
    <property type="match status" value="1"/>
</dbReference>
<evidence type="ECO:0000256" key="4">
    <source>
        <dbReference type="ARBA" id="ARBA00022722"/>
    </source>
</evidence>
<dbReference type="SUPFAM" id="SSF53098">
    <property type="entry name" value="Ribonuclease H-like"/>
    <property type="match status" value="1"/>
</dbReference>
<keyword evidence="7 11" id="KW-0695">RNA-directed DNA polymerase</keyword>
<keyword evidence="8" id="KW-0511">Multifunctional enzyme</keyword>
<dbReference type="SUPFAM" id="SSF56672">
    <property type="entry name" value="DNA/RNA polymerases"/>
    <property type="match status" value="1"/>
</dbReference>
<dbReference type="InterPro" id="IPR036397">
    <property type="entry name" value="RNaseH_sf"/>
</dbReference>
<dbReference type="Gene3D" id="3.30.420.10">
    <property type="entry name" value="Ribonuclease H-like superfamily/Ribonuclease H"/>
    <property type="match status" value="1"/>
</dbReference>
<sequence>MLKDEVIKPSKSPWASPIALVKKNDGSLRLCIDYRKLNAVTKKDAFPLPHINDSLDSLHGFQWFSTLDLESGYWQVEVAEVDRKKTAFTLPNGLYEFQTMPFGLCNAAATFQRLMQTALIGLFPKHCIIYLDDILVFGGDIQEHNANLKLVLDRLRDAGLTLNPKKCRFLHRSVTFLGHTVSSNGIAVTGDRVQQVRTWPTPTNQTELRSFLGLANYYRRFVKGFAKIASPLHKLTEKQAKKNFKWEKEHDEAFKELKRMLCSTLILALPNFESSAPPFMLHTDASDVAVGGVLSQNDIKGREHVIAYASTRFSKKMRQKSETQRELFAIYSMVRHFRHYLIARKFIVGIDHQALTWLKTMKEIDCSVALWYEELQQSDFTIQYRKGKGHGNADALSRRPTPAETDDVTVHTVFLSDPTRHHWRNTQSTDLDTAVIYEKFLVSSHKPASEEITSASKAARRIWQEWSKLSLENEILWYQEGAHSPKRLVVPGSLIQTVLQELHEQLGHVGEKKMLDSSSKRYWWPLLTLDVRDFCRTCTTCSGFKNPQPTAIAPLQPMPTRFPGERVGIDIMGPLPPTKRGNRYILVMVDYFTKAAEAEPMKSQDAETVASVFFNRWICQHGVLESVHSDQGPNFESRLFIELCKMCRISKTRTTPAHPQGNGQAERTNRTLIGLLKAFTKDAQPDDWDLSLGRVLLAYRATVHTSTGVSPFKMLTGREMRVPSDIFVPNTDGSADNVLEYILRLKESIRRTFNTARKHLRLSYTRQKKYYDRHCRTSVYREGDLVQIYRPVPPPGTHSKFHHPWSRDPFRVVKALSPTNYLVRNAQLRTKLVTVHDNK</sequence>
<dbReference type="InterPro" id="IPR050951">
    <property type="entry name" value="Retrovirus_Pol_polyprotein"/>
</dbReference>